<evidence type="ECO:0000313" key="2">
    <source>
        <dbReference type="EMBL" id="KII84514.1"/>
    </source>
</evidence>
<accession>A0A0C9T579</accession>
<feature type="region of interest" description="Disordered" evidence="1">
    <location>
        <begin position="230"/>
        <end position="258"/>
    </location>
</feature>
<organism evidence="2 3">
    <name type="scientific">Plicaturopsis crispa FD-325 SS-3</name>
    <dbReference type="NCBI Taxonomy" id="944288"/>
    <lineage>
        <taxon>Eukaryota</taxon>
        <taxon>Fungi</taxon>
        <taxon>Dikarya</taxon>
        <taxon>Basidiomycota</taxon>
        <taxon>Agaricomycotina</taxon>
        <taxon>Agaricomycetes</taxon>
        <taxon>Agaricomycetidae</taxon>
        <taxon>Amylocorticiales</taxon>
        <taxon>Amylocorticiaceae</taxon>
        <taxon>Plicatura</taxon>
        <taxon>Plicaturopsis crispa</taxon>
    </lineage>
</organism>
<keyword evidence="3" id="KW-1185">Reference proteome</keyword>
<dbReference type="AlphaFoldDB" id="A0A0C9T579"/>
<reference evidence="2 3" key="1">
    <citation type="submission" date="2014-06" db="EMBL/GenBank/DDBJ databases">
        <title>Evolutionary Origins and Diversification of the Mycorrhizal Mutualists.</title>
        <authorList>
            <consortium name="DOE Joint Genome Institute"/>
            <consortium name="Mycorrhizal Genomics Consortium"/>
            <person name="Kohler A."/>
            <person name="Kuo A."/>
            <person name="Nagy L.G."/>
            <person name="Floudas D."/>
            <person name="Copeland A."/>
            <person name="Barry K.W."/>
            <person name="Cichocki N."/>
            <person name="Veneault-Fourrey C."/>
            <person name="LaButti K."/>
            <person name="Lindquist E.A."/>
            <person name="Lipzen A."/>
            <person name="Lundell T."/>
            <person name="Morin E."/>
            <person name="Murat C."/>
            <person name="Riley R."/>
            <person name="Ohm R."/>
            <person name="Sun H."/>
            <person name="Tunlid A."/>
            <person name="Henrissat B."/>
            <person name="Grigoriev I.V."/>
            <person name="Hibbett D.S."/>
            <person name="Martin F."/>
        </authorList>
    </citation>
    <scope>NUCLEOTIDE SEQUENCE [LARGE SCALE GENOMIC DNA]</scope>
    <source>
        <strain evidence="2 3">FD-325 SS-3</strain>
    </source>
</reference>
<feature type="compositionally biased region" description="Polar residues" evidence="1">
    <location>
        <begin position="278"/>
        <end position="289"/>
    </location>
</feature>
<name>A0A0C9T579_PLICR</name>
<feature type="region of interest" description="Disordered" evidence="1">
    <location>
        <begin position="154"/>
        <end position="181"/>
    </location>
</feature>
<evidence type="ECO:0000256" key="1">
    <source>
        <dbReference type="SAM" id="MobiDB-lite"/>
    </source>
</evidence>
<protein>
    <submittedName>
        <fullName evidence="2">Uncharacterized protein</fullName>
    </submittedName>
</protein>
<feature type="region of interest" description="Disordered" evidence="1">
    <location>
        <begin position="276"/>
        <end position="303"/>
    </location>
</feature>
<proteinExistence type="predicted"/>
<gene>
    <name evidence="2" type="ORF">PLICRDRAFT_32220</name>
</gene>
<evidence type="ECO:0000313" key="3">
    <source>
        <dbReference type="Proteomes" id="UP000053263"/>
    </source>
</evidence>
<dbReference type="EMBL" id="KN832570">
    <property type="protein sequence ID" value="KII84514.1"/>
    <property type="molecule type" value="Genomic_DNA"/>
</dbReference>
<dbReference type="HOGENOM" id="CLU_700424_0_0_1"/>
<sequence length="394" mass="44033">MPVLASINARMRANTKMAATTATGQEAAPLRCIISRWQDNLDAVSARQNPQIVQPQPATVLVRHRRIRHRVIALRRRRRVMTSANGAQYAVRRQDGITRFELTQKKCRHIDETNSGSCPPLPVVRLICASRPMVFCVYGIATYSMTRCIGSQKRCMDTSGVRKRRPKPPRASSPKLGRKPAVEARLWLTSQEDTKHASQRRSCTRTIRATRRPGMRRRWMCYRAFFSGPLPKTRKGPRNGKNAMGSEAGASQDRDTVPRAGKLCAWSSTPARRISAANIVSGSTTQLRARTSRSDQRPPTGHKQVMASTGIAADKLNVPARSVNLGAQVERRRGTAPTRRALHRVQCPFVVAFRGQQAPVILRKNPWFVHEDVSYHGGAVDNDDDVRRRGIIQG</sequence>
<dbReference type="Proteomes" id="UP000053263">
    <property type="component" value="Unassembled WGS sequence"/>
</dbReference>